<dbReference type="Pfam" id="PF00892">
    <property type="entry name" value="EamA"/>
    <property type="match status" value="2"/>
</dbReference>
<feature type="transmembrane region" description="Helical" evidence="6">
    <location>
        <begin position="98"/>
        <end position="116"/>
    </location>
</feature>
<keyword evidence="5 6" id="KW-0472">Membrane</keyword>
<gene>
    <name evidence="8" type="ORF">SDC9_40612</name>
</gene>
<keyword evidence="2" id="KW-1003">Cell membrane</keyword>
<evidence type="ECO:0000259" key="7">
    <source>
        <dbReference type="Pfam" id="PF00892"/>
    </source>
</evidence>
<dbReference type="SUPFAM" id="SSF103481">
    <property type="entry name" value="Multidrug resistance efflux transporter EmrE"/>
    <property type="match status" value="2"/>
</dbReference>
<organism evidence="8">
    <name type="scientific">bioreactor metagenome</name>
    <dbReference type="NCBI Taxonomy" id="1076179"/>
    <lineage>
        <taxon>unclassified sequences</taxon>
        <taxon>metagenomes</taxon>
        <taxon>ecological metagenomes</taxon>
    </lineage>
</organism>
<feature type="transmembrane region" description="Helical" evidence="6">
    <location>
        <begin position="249"/>
        <end position="266"/>
    </location>
</feature>
<protein>
    <recommendedName>
        <fullName evidence="7">EamA domain-containing protein</fullName>
    </recommendedName>
</protein>
<feature type="transmembrane region" description="Helical" evidence="6">
    <location>
        <begin position="123"/>
        <end position="142"/>
    </location>
</feature>
<dbReference type="InterPro" id="IPR037185">
    <property type="entry name" value="EmrE-like"/>
</dbReference>
<evidence type="ECO:0000313" key="8">
    <source>
        <dbReference type="EMBL" id="MPL94458.1"/>
    </source>
</evidence>
<feature type="domain" description="EamA" evidence="7">
    <location>
        <begin position="7"/>
        <end position="139"/>
    </location>
</feature>
<comment type="subcellular location">
    <subcellularLocation>
        <location evidence="1">Cell membrane</location>
        <topology evidence="1">Multi-pass membrane protein</topology>
    </subcellularLocation>
</comment>
<dbReference type="PANTHER" id="PTHR42920">
    <property type="entry name" value="OS03G0707200 PROTEIN-RELATED"/>
    <property type="match status" value="1"/>
</dbReference>
<feature type="transmembrane region" description="Helical" evidence="6">
    <location>
        <begin position="154"/>
        <end position="172"/>
    </location>
</feature>
<feature type="transmembrane region" description="Helical" evidence="6">
    <location>
        <begin position="37"/>
        <end position="55"/>
    </location>
</feature>
<dbReference type="EMBL" id="VSSQ01000429">
    <property type="protein sequence ID" value="MPL94458.1"/>
    <property type="molecule type" value="Genomic_DNA"/>
</dbReference>
<evidence type="ECO:0000256" key="4">
    <source>
        <dbReference type="ARBA" id="ARBA00022989"/>
    </source>
</evidence>
<reference evidence="8" key="1">
    <citation type="submission" date="2019-08" db="EMBL/GenBank/DDBJ databases">
        <authorList>
            <person name="Kucharzyk K."/>
            <person name="Murdoch R.W."/>
            <person name="Higgins S."/>
            <person name="Loffler F."/>
        </authorList>
    </citation>
    <scope>NUCLEOTIDE SEQUENCE</scope>
</reference>
<feature type="transmembrane region" description="Helical" evidence="6">
    <location>
        <begin position="67"/>
        <end position="86"/>
    </location>
</feature>
<dbReference type="InterPro" id="IPR000620">
    <property type="entry name" value="EamA_dom"/>
</dbReference>
<dbReference type="AlphaFoldDB" id="A0A644VSX0"/>
<accession>A0A644VSX0</accession>
<evidence type="ECO:0000256" key="6">
    <source>
        <dbReference type="SAM" id="Phobius"/>
    </source>
</evidence>
<feature type="transmembrane region" description="Helical" evidence="6">
    <location>
        <begin position="272"/>
        <end position="293"/>
    </location>
</feature>
<sequence length="300" mass="33140">MNSPRLAHIALIISGILFGANYWIAKSLMPDYLNPTQIILFRTIGATLLFSLLLPFTKKSRFSVKEWILIILCGISGVTINQFMFFTGLNLTTPVEASLLHTISPVVVLVLAFFITRERSSPVQIAGIVLGFSGAIWLTLHGKSLSWSSDHLRGDLYILINITAYSIYLVLAKPIMARHDPMRVVFWVFFTGMVAFLPFSMNSLAGLPDIQLSERMIWVLVYVVAGTTFLTYLLTVFGIKNLSSRTVGAYIYMQPVISGAIGIVSGNEPLTWPKVVSAMLIFSGVFLASSGSLKHKQAKQ</sequence>
<evidence type="ECO:0000256" key="2">
    <source>
        <dbReference type="ARBA" id="ARBA00022475"/>
    </source>
</evidence>
<evidence type="ECO:0000256" key="1">
    <source>
        <dbReference type="ARBA" id="ARBA00004651"/>
    </source>
</evidence>
<name>A0A644VSX0_9ZZZZ</name>
<feature type="domain" description="EamA" evidence="7">
    <location>
        <begin position="153"/>
        <end position="289"/>
    </location>
</feature>
<keyword evidence="4 6" id="KW-1133">Transmembrane helix</keyword>
<evidence type="ECO:0000256" key="5">
    <source>
        <dbReference type="ARBA" id="ARBA00023136"/>
    </source>
</evidence>
<dbReference type="InterPro" id="IPR051258">
    <property type="entry name" value="Diverse_Substrate_Transporter"/>
</dbReference>
<evidence type="ECO:0000256" key="3">
    <source>
        <dbReference type="ARBA" id="ARBA00022692"/>
    </source>
</evidence>
<keyword evidence="3 6" id="KW-0812">Transmembrane</keyword>
<comment type="caution">
    <text evidence="8">The sequence shown here is derived from an EMBL/GenBank/DDBJ whole genome shotgun (WGS) entry which is preliminary data.</text>
</comment>
<dbReference type="PANTHER" id="PTHR42920:SF11">
    <property type="entry name" value="INNER MEMBRANE PROTEIN YTFF"/>
    <property type="match status" value="1"/>
</dbReference>
<feature type="transmembrane region" description="Helical" evidence="6">
    <location>
        <begin position="184"/>
        <end position="205"/>
    </location>
</feature>
<proteinExistence type="predicted"/>
<feature type="transmembrane region" description="Helical" evidence="6">
    <location>
        <begin position="7"/>
        <end position="25"/>
    </location>
</feature>
<feature type="transmembrane region" description="Helical" evidence="6">
    <location>
        <begin position="217"/>
        <end position="237"/>
    </location>
</feature>
<dbReference type="GO" id="GO:0005886">
    <property type="term" value="C:plasma membrane"/>
    <property type="evidence" value="ECO:0007669"/>
    <property type="project" value="UniProtKB-SubCell"/>
</dbReference>